<comment type="caution">
    <text evidence="1">The sequence shown here is derived from an EMBL/GenBank/DDBJ whole genome shotgun (WGS) entry which is preliminary data.</text>
</comment>
<gene>
    <name evidence="1" type="ORF">FNV43_RR09925</name>
</gene>
<reference evidence="1" key="1">
    <citation type="submission" date="2020-03" db="EMBL/GenBank/DDBJ databases">
        <title>A high-quality chromosome-level genome assembly of a woody plant with both climbing and erect habits, Rhamnella rubrinervis.</title>
        <authorList>
            <person name="Lu Z."/>
            <person name="Yang Y."/>
            <person name="Zhu X."/>
            <person name="Sun Y."/>
        </authorList>
    </citation>
    <scope>NUCLEOTIDE SEQUENCE</scope>
    <source>
        <strain evidence="1">BYM</strain>
        <tissue evidence="1">Leaf</tissue>
    </source>
</reference>
<dbReference type="PANTHER" id="PTHR33710">
    <property type="entry name" value="BNAC02G09200D PROTEIN"/>
    <property type="match status" value="1"/>
</dbReference>
<accession>A0A8K0MKE7</accession>
<organism evidence="1 2">
    <name type="scientific">Rhamnella rubrinervis</name>
    <dbReference type="NCBI Taxonomy" id="2594499"/>
    <lineage>
        <taxon>Eukaryota</taxon>
        <taxon>Viridiplantae</taxon>
        <taxon>Streptophyta</taxon>
        <taxon>Embryophyta</taxon>
        <taxon>Tracheophyta</taxon>
        <taxon>Spermatophyta</taxon>
        <taxon>Magnoliopsida</taxon>
        <taxon>eudicotyledons</taxon>
        <taxon>Gunneridae</taxon>
        <taxon>Pentapetalae</taxon>
        <taxon>rosids</taxon>
        <taxon>fabids</taxon>
        <taxon>Rosales</taxon>
        <taxon>Rhamnaceae</taxon>
        <taxon>rhamnoid group</taxon>
        <taxon>Rhamneae</taxon>
        <taxon>Rhamnella</taxon>
    </lineage>
</organism>
<dbReference type="PANTHER" id="PTHR33710:SF71">
    <property type="entry name" value="ENDONUCLEASE_EXONUCLEASE_PHOSPHATASE DOMAIN-CONTAINING PROTEIN"/>
    <property type="match status" value="1"/>
</dbReference>
<dbReference type="Gene3D" id="3.60.10.10">
    <property type="entry name" value="Endonuclease/exonuclease/phosphatase"/>
    <property type="match status" value="1"/>
</dbReference>
<name>A0A8K0MKE7_9ROSA</name>
<proteinExistence type="predicted"/>
<dbReference type="SUPFAM" id="SSF56219">
    <property type="entry name" value="DNase I-like"/>
    <property type="match status" value="1"/>
</dbReference>
<protein>
    <submittedName>
        <fullName evidence="1">Uncharacterized protein</fullName>
    </submittedName>
</protein>
<evidence type="ECO:0000313" key="2">
    <source>
        <dbReference type="Proteomes" id="UP000796880"/>
    </source>
</evidence>
<dbReference type="Proteomes" id="UP000796880">
    <property type="component" value="Unassembled WGS sequence"/>
</dbReference>
<evidence type="ECO:0000313" key="1">
    <source>
        <dbReference type="EMBL" id="KAF3449197.1"/>
    </source>
</evidence>
<keyword evidence="2" id="KW-1185">Reference proteome</keyword>
<dbReference type="EMBL" id="VOIH02000004">
    <property type="protein sequence ID" value="KAF3449197.1"/>
    <property type="molecule type" value="Genomic_DNA"/>
</dbReference>
<dbReference type="OrthoDB" id="1194460at2759"/>
<sequence length="376" mass="43041">MIDHITGRCSFKSLAIITLANDCSTQVYRRWSRAENDELMAFSGILENQIAELKAQEDDNSEKALEVVNTDESRNLGKELLVWARLEPGKLSPAAGLINEEASRVTTEITHSQEPEFDIMAIRSVSWLMTKRRKTAGSFLLAMDLRIIKIRSFFWNTMSVTVSTEEMPWYIIGDLNEVINDYKKHGGRSINKKGFLNTFIQKVAAIDLGFNGSRFTWSNNQSGGNWIREFLDIACVNREWLSLFPNALVTNLLLESSDHNLILLMLAEKAEVGIRPFMYIKAWSIGKSCIGVVRRAWNRDIIGGMEAHRTVKRLANTVRELKRWNRTHFGIAHERIKSLENQLAALQDEDSDDLSKEGLVKVEIQEQRRRLKSIQR</sequence>
<dbReference type="AlphaFoldDB" id="A0A8K0MKE7"/>
<dbReference type="InterPro" id="IPR036691">
    <property type="entry name" value="Endo/exonu/phosph_ase_sf"/>
</dbReference>